<dbReference type="InterPro" id="IPR009003">
    <property type="entry name" value="Peptidase_S1_PA"/>
</dbReference>
<sequence>MRTFRRIGATLSAILLSLTLPTPSAQAAATDFTGTAVAGGCSGSLVRAPATTADDKALVLTNGHCYEGAWPVPDEALVDQPSHLLIDLLGREGEPAVTLHAARAVYVTMTGTDIALYRLETTYRQLERDHRLRPLTMSTDRPAPGTDIRVISAGTKKIFSCGIDTLVYRVLEVGYMTKDVIRYTPRCDTGPGTSGSPIVDAGSGKVVGINNTSNRDGRRCTLDNPCEMNRDGAVSVRKGASYGTQTYQLAACVAAGNELDLERPGCTLPRPGTRSADPHTAPAA</sequence>
<dbReference type="Pfam" id="PF13365">
    <property type="entry name" value="Trypsin_2"/>
    <property type="match status" value="1"/>
</dbReference>
<feature type="region of interest" description="Disordered" evidence="1">
    <location>
        <begin position="263"/>
        <end position="284"/>
    </location>
</feature>
<keyword evidence="3" id="KW-0645">Protease</keyword>
<dbReference type="GO" id="GO:0006508">
    <property type="term" value="P:proteolysis"/>
    <property type="evidence" value="ECO:0007669"/>
    <property type="project" value="UniProtKB-KW"/>
</dbReference>
<dbReference type="EMBL" id="JBHSBC010000053">
    <property type="protein sequence ID" value="MFC3986266.1"/>
    <property type="molecule type" value="Genomic_DNA"/>
</dbReference>
<comment type="caution">
    <text evidence="3">The sequence shown here is derived from an EMBL/GenBank/DDBJ whole genome shotgun (WGS) entry which is preliminary data.</text>
</comment>
<evidence type="ECO:0000256" key="2">
    <source>
        <dbReference type="SAM" id="SignalP"/>
    </source>
</evidence>
<dbReference type="InterPro" id="IPR043504">
    <property type="entry name" value="Peptidase_S1_PA_chymotrypsin"/>
</dbReference>
<name>A0ABV8FC69_9ACTN</name>
<evidence type="ECO:0000256" key="1">
    <source>
        <dbReference type="SAM" id="MobiDB-lite"/>
    </source>
</evidence>
<proteinExistence type="predicted"/>
<accession>A0ABV8FC69</accession>
<dbReference type="Gene3D" id="2.40.10.10">
    <property type="entry name" value="Trypsin-like serine proteases"/>
    <property type="match status" value="2"/>
</dbReference>
<keyword evidence="2" id="KW-0732">Signal</keyword>
<evidence type="ECO:0000313" key="4">
    <source>
        <dbReference type="Proteomes" id="UP001595698"/>
    </source>
</evidence>
<gene>
    <name evidence="3" type="ORF">ACFOYY_39480</name>
</gene>
<organism evidence="3 4">
    <name type="scientific">Streptosporangium jomthongense</name>
    <dbReference type="NCBI Taxonomy" id="1193683"/>
    <lineage>
        <taxon>Bacteria</taxon>
        <taxon>Bacillati</taxon>
        <taxon>Actinomycetota</taxon>
        <taxon>Actinomycetes</taxon>
        <taxon>Streptosporangiales</taxon>
        <taxon>Streptosporangiaceae</taxon>
        <taxon>Streptosporangium</taxon>
    </lineage>
</organism>
<dbReference type="GO" id="GO:0008233">
    <property type="term" value="F:peptidase activity"/>
    <property type="evidence" value="ECO:0007669"/>
    <property type="project" value="UniProtKB-KW"/>
</dbReference>
<keyword evidence="3" id="KW-0378">Hydrolase</keyword>
<evidence type="ECO:0000313" key="3">
    <source>
        <dbReference type="EMBL" id="MFC3986266.1"/>
    </source>
</evidence>
<dbReference type="SUPFAM" id="SSF50494">
    <property type="entry name" value="Trypsin-like serine proteases"/>
    <property type="match status" value="1"/>
</dbReference>
<dbReference type="RefSeq" id="WP_386196416.1">
    <property type="nucleotide sequence ID" value="NZ_JBHSBC010000053.1"/>
</dbReference>
<reference evidence="4" key="1">
    <citation type="journal article" date="2019" name="Int. J. Syst. Evol. Microbiol.">
        <title>The Global Catalogue of Microorganisms (GCM) 10K type strain sequencing project: providing services to taxonomists for standard genome sequencing and annotation.</title>
        <authorList>
            <consortium name="The Broad Institute Genomics Platform"/>
            <consortium name="The Broad Institute Genome Sequencing Center for Infectious Disease"/>
            <person name="Wu L."/>
            <person name="Ma J."/>
        </authorList>
    </citation>
    <scope>NUCLEOTIDE SEQUENCE [LARGE SCALE GENOMIC DNA]</scope>
    <source>
        <strain evidence="4">TBRC 7912</strain>
    </source>
</reference>
<feature type="signal peptide" evidence="2">
    <location>
        <begin position="1"/>
        <end position="27"/>
    </location>
</feature>
<feature type="chain" id="PRO_5045848997" evidence="2">
    <location>
        <begin position="28"/>
        <end position="284"/>
    </location>
</feature>
<keyword evidence="4" id="KW-1185">Reference proteome</keyword>
<protein>
    <submittedName>
        <fullName evidence="3">Serine protease</fullName>
    </submittedName>
</protein>
<dbReference type="Proteomes" id="UP001595698">
    <property type="component" value="Unassembled WGS sequence"/>
</dbReference>